<comment type="caution">
    <text evidence="10">The sequence shown here is derived from an EMBL/GenBank/DDBJ whole genome shotgun (WGS) entry which is preliminary data.</text>
</comment>
<dbReference type="Gene3D" id="3.30.70.1350">
    <property type="entry name" value="Cation efflux protein, cytoplasmic domain"/>
    <property type="match status" value="1"/>
</dbReference>
<evidence type="ECO:0000259" key="9">
    <source>
        <dbReference type="Pfam" id="PF16916"/>
    </source>
</evidence>
<dbReference type="GO" id="GO:0008324">
    <property type="term" value="F:monoatomic cation transmembrane transporter activity"/>
    <property type="evidence" value="ECO:0007669"/>
    <property type="project" value="InterPro"/>
</dbReference>
<dbReference type="SUPFAM" id="SSF161111">
    <property type="entry name" value="Cation efflux protein transmembrane domain-like"/>
    <property type="match status" value="1"/>
</dbReference>
<evidence type="ECO:0000256" key="7">
    <source>
        <dbReference type="SAM" id="Phobius"/>
    </source>
</evidence>
<evidence type="ECO:0000256" key="4">
    <source>
        <dbReference type="ARBA" id="ARBA00022692"/>
    </source>
</evidence>
<gene>
    <name evidence="10" type="ORF">GH754_11305</name>
</gene>
<evidence type="ECO:0000313" key="11">
    <source>
        <dbReference type="Proteomes" id="UP000480185"/>
    </source>
</evidence>
<dbReference type="EMBL" id="WJNH01000007">
    <property type="protein sequence ID" value="MRG86895.1"/>
    <property type="molecule type" value="Genomic_DNA"/>
</dbReference>
<name>A0A6G1X7L3_9BACI</name>
<dbReference type="InterPro" id="IPR036837">
    <property type="entry name" value="Cation_efflux_CTD_sf"/>
</dbReference>
<dbReference type="InterPro" id="IPR058533">
    <property type="entry name" value="Cation_efflux_TM"/>
</dbReference>
<feature type="domain" description="Cation efflux protein cytoplasmic" evidence="9">
    <location>
        <begin position="211"/>
        <end position="287"/>
    </location>
</feature>
<dbReference type="InterPro" id="IPR002524">
    <property type="entry name" value="Cation_efflux"/>
</dbReference>
<evidence type="ECO:0000259" key="8">
    <source>
        <dbReference type="Pfam" id="PF01545"/>
    </source>
</evidence>
<evidence type="ECO:0000256" key="6">
    <source>
        <dbReference type="ARBA" id="ARBA00023136"/>
    </source>
</evidence>
<evidence type="ECO:0000256" key="1">
    <source>
        <dbReference type="ARBA" id="ARBA00004141"/>
    </source>
</evidence>
<dbReference type="Gene3D" id="1.20.1510.10">
    <property type="entry name" value="Cation efflux protein transmembrane domain"/>
    <property type="match status" value="1"/>
</dbReference>
<comment type="similarity">
    <text evidence="2">Belongs to the cation diffusion facilitator (CDF) transporter (TC 2.A.4) family.</text>
</comment>
<dbReference type="Pfam" id="PF01545">
    <property type="entry name" value="Cation_efflux"/>
    <property type="match status" value="1"/>
</dbReference>
<dbReference type="NCBIfam" id="TIGR01297">
    <property type="entry name" value="CDF"/>
    <property type="match status" value="1"/>
</dbReference>
<feature type="transmembrane region" description="Helical" evidence="7">
    <location>
        <begin position="116"/>
        <end position="135"/>
    </location>
</feature>
<dbReference type="AlphaFoldDB" id="A0A6G1X7L3"/>
<dbReference type="Proteomes" id="UP000480185">
    <property type="component" value="Unassembled WGS sequence"/>
</dbReference>
<accession>A0A6G1X7L3</accession>
<dbReference type="PANTHER" id="PTHR43840">
    <property type="entry name" value="MITOCHONDRIAL METAL TRANSPORTER 1-RELATED"/>
    <property type="match status" value="1"/>
</dbReference>
<dbReference type="PANTHER" id="PTHR43840:SF50">
    <property type="entry name" value="MANGANESE EFFLUX SYSTEM PROTEIN MNES"/>
    <property type="match status" value="1"/>
</dbReference>
<keyword evidence="4 7" id="KW-0812">Transmembrane</keyword>
<dbReference type="SUPFAM" id="SSF160240">
    <property type="entry name" value="Cation efflux protein cytoplasmic domain-like"/>
    <property type="match status" value="1"/>
</dbReference>
<dbReference type="RefSeq" id="WP_153728800.1">
    <property type="nucleotide sequence ID" value="NZ_WJNH01000007.1"/>
</dbReference>
<evidence type="ECO:0000256" key="3">
    <source>
        <dbReference type="ARBA" id="ARBA00022448"/>
    </source>
</evidence>
<feature type="transmembrane region" description="Helical" evidence="7">
    <location>
        <begin position="12"/>
        <end position="35"/>
    </location>
</feature>
<dbReference type="FunFam" id="1.20.1510.10:FF:000006">
    <property type="entry name" value="Divalent cation efflux transporter"/>
    <property type="match status" value="1"/>
</dbReference>
<organism evidence="10 11">
    <name type="scientific">Salinibacillus xinjiangensis</name>
    <dbReference type="NCBI Taxonomy" id="1229268"/>
    <lineage>
        <taxon>Bacteria</taxon>
        <taxon>Bacillati</taxon>
        <taxon>Bacillota</taxon>
        <taxon>Bacilli</taxon>
        <taxon>Bacillales</taxon>
        <taxon>Bacillaceae</taxon>
        <taxon>Salinibacillus</taxon>
    </lineage>
</organism>
<evidence type="ECO:0000313" key="10">
    <source>
        <dbReference type="EMBL" id="MRG86895.1"/>
    </source>
</evidence>
<dbReference type="InterPro" id="IPR050291">
    <property type="entry name" value="CDF_Transporter"/>
</dbReference>
<evidence type="ECO:0000256" key="2">
    <source>
        <dbReference type="ARBA" id="ARBA00008114"/>
    </source>
</evidence>
<dbReference type="InterPro" id="IPR027469">
    <property type="entry name" value="Cation_efflux_TMD_sf"/>
</dbReference>
<feature type="domain" description="Cation efflux protein transmembrane" evidence="8">
    <location>
        <begin position="15"/>
        <end position="206"/>
    </location>
</feature>
<dbReference type="GO" id="GO:0016020">
    <property type="term" value="C:membrane"/>
    <property type="evidence" value="ECO:0007669"/>
    <property type="project" value="UniProtKB-SubCell"/>
</dbReference>
<dbReference type="OrthoDB" id="9806522at2"/>
<evidence type="ECO:0000256" key="5">
    <source>
        <dbReference type="ARBA" id="ARBA00022989"/>
    </source>
</evidence>
<comment type="subcellular location">
    <subcellularLocation>
        <location evidence="1">Membrane</location>
        <topology evidence="1">Multi-pass membrane protein</topology>
    </subcellularLocation>
</comment>
<keyword evidence="11" id="KW-1185">Reference proteome</keyword>
<dbReference type="Pfam" id="PF16916">
    <property type="entry name" value="ZT_dimer"/>
    <property type="match status" value="1"/>
</dbReference>
<keyword evidence="6 7" id="KW-0472">Membrane</keyword>
<keyword evidence="5 7" id="KW-1133">Transmembrane helix</keyword>
<sequence>MEEYANLKRGERGAYLSIIAYLGLSTLKLVIAFIAGSEALRADGLNNATDVVASIAVLIGLKISRKPPDQNHHYGHFRAESIASLVAAFIMITVGIEVVLNALHKLIENETETPNMLAGYTAIFSAVIMFGVYRYNLFLAKKIKSSALYAQAQDNLSDTLVSIGAFVGIIGSQLGFTWLDLIAGIAVGLIICKTAYGIFRDATHTLTDGFDSKEIKQIKKGMGKVDGVEEVKDIKARLHGTQILVEATILVDPKLTVEEGHRITDQVEDYLGDTFGISHTHIHIEPYK</sequence>
<feature type="transmembrane region" description="Helical" evidence="7">
    <location>
        <begin position="85"/>
        <end position="104"/>
    </location>
</feature>
<proteinExistence type="inferred from homology"/>
<reference evidence="10 11" key="1">
    <citation type="submission" date="2019-11" db="EMBL/GenBank/DDBJ databases">
        <authorList>
            <person name="Li J."/>
        </authorList>
    </citation>
    <scope>NUCLEOTIDE SEQUENCE [LARGE SCALE GENOMIC DNA]</scope>
    <source>
        <strain evidence="10 11">J4</strain>
    </source>
</reference>
<dbReference type="InterPro" id="IPR027470">
    <property type="entry name" value="Cation_efflux_CTD"/>
</dbReference>
<keyword evidence="3" id="KW-0813">Transport</keyword>
<protein>
    <submittedName>
        <fullName evidence="10">Cation diffusion facilitator family transporter</fullName>
    </submittedName>
</protein>